<protein>
    <recommendedName>
        <fullName evidence="6">BED-type domain-containing protein</fullName>
    </recommendedName>
</protein>
<dbReference type="SUPFAM" id="SSF53098">
    <property type="entry name" value="Ribonuclease H-like"/>
    <property type="match status" value="1"/>
</dbReference>
<evidence type="ECO:0000313" key="4">
    <source>
        <dbReference type="EMBL" id="KAK9732769.1"/>
    </source>
</evidence>
<comment type="caution">
    <text evidence="4">The sequence shown here is derived from an EMBL/GenBank/DDBJ whole genome shotgun (WGS) entry which is preliminary data.</text>
</comment>
<evidence type="ECO:0000256" key="1">
    <source>
        <dbReference type="SAM" id="MobiDB-lite"/>
    </source>
</evidence>
<evidence type="ECO:0000313" key="5">
    <source>
        <dbReference type="Proteomes" id="UP001443914"/>
    </source>
</evidence>
<dbReference type="GO" id="GO:0046983">
    <property type="term" value="F:protein dimerization activity"/>
    <property type="evidence" value="ECO:0007669"/>
    <property type="project" value="InterPro"/>
</dbReference>
<feature type="compositionally biased region" description="Polar residues" evidence="1">
    <location>
        <begin position="104"/>
        <end position="115"/>
    </location>
</feature>
<dbReference type="AlphaFoldDB" id="A0AAW1LCJ3"/>
<evidence type="ECO:0000259" key="3">
    <source>
        <dbReference type="Pfam" id="PF05699"/>
    </source>
</evidence>
<name>A0AAW1LCJ3_SAPOF</name>
<dbReference type="Proteomes" id="UP001443914">
    <property type="component" value="Unassembled WGS sequence"/>
</dbReference>
<organism evidence="4 5">
    <name type="scientific">Saponaria officinalis</name>
    <name type="common">Common soapwort</name>
    <name type="synonym">Lychnis saponaria</name>
    <dbReference type="NCBI Taxonomy" id="3572"/>
    <lineage>
        <taxon>Eukaryota</taxon>
        <taxon>Viridiplantae</taxon>
        <taxon>Streptophyta</taxon>
        <taxon>Embryophyta</taxon>
        <taxon>Tracheophyta</taxon>
        <taxon>Spermatophyta</taxon>
        <taxon>Magnoliopsida</taxon>
        <taxon>eudicotyledons</taxon>
        <taxon>Gunneridae</taxon>
        <taxon>Pentapetalae</taxon>
        <taxon>Caryophyllales</taxon>
        <taxon>Caryophyllaceae</taxon>
        <taxon>Caryophylleae</taxon>
        <taxon>Saponaria</taxon>
    </lineage>
</organism>
<dbReference type="Pfam" id="PF05699">
    <property type="entry name" value="Dimer_Tnp_hAT"/>
    <property type="match status" value="1"/>
</dbReference>
<dbReference type="PANTHER" id="PTHR32166">
    <property type="entry name" value="OSJNBA0013A04.12 PROTEIN"/>
    <property type="match status" value="1"/>
</dbReference>
<evidence type="ECO:0000259" key="2">
    <source>
        <dbReference type="Pfam" id="PF04937"/>
    </source>
</evidence>
<feature type="domain" description="DUF659" evidence="2">
    <location>
        <begin position="190"/>
        <end position="262"/>
    </location>
</feature>
<accession>A0AAW1LCJ3</accession>
<dbReference type="InterPro" id="IPR012337">
    <property type="entry name" value="RNaseH-like_sf"/>
</dbReference>
<dbReference type="EMBL" id="JBDFQZ010000004">
    <property type="protein sequence ID" value="KAK9732769.1"/>
    <property type="molecule type" value="Genomic_DNA"/>
</dbReference>
<proteinExistence type="predicted"/>
<dbReference type="PANTHER" id="PTHR32166:SF81">
    <property type="entry name" value="OS06G0658400 PROTEIN"/>
    <property type="match status" value="1"/>
</dbReference>
<feature type="region of interest" description="Disordered" evidence="1">
    <location>
        <begin position="89"/>
        <end position="123"/>
    </location>
</feature>
<keyword evidence="5" id="KW-1185">Reference proteome</keyword>
<reference evidence="4" key="1">
    <citation type="submission" date="2024-03" db="EMBL/GenBank/DDBJ databases">
        <title>WGS assembly of Saponaria officinalis var. Norfolk2.</title>
        <authorList>
            <person name="Jenkins J."/>
            <person name="Shu S."/>
            <person name="Grimwood J."/>
            <person name="Barry K."/>
            <person name="Goodstein D."/>
            <person name="Schmutz J."/>
            <person name="Leebens-Mack J."/>
            <person name="Osbourn A."/>
        </authorList>
    </citation>
    <scope>NUCLEOTIDE SEQUENCE [LARGE SCALE GENOMIC DNA]</scope>
    <source>
        <strain evidence="4">JIC</strain>
    </source>
</reference>
<feature type="domain" description="HAT C-terminal dimerisation" evidence="3">
    <location>
        <begin position="449"/>
        <end position="505"/>
    </location>
</feature>
<sequence length="555" mass="63171">MDSSGGSVSAQSEDIEDTPLWRFVDKGEKIAQGGGNANFRCHFCKEVKVGTYTRVRAHLLKISGKGVSGCEKVSDNDLRTLHKLDDAAEAKKRASQPKVPLFPNESSSSGVSSKQPHVKIGKKRKSTNTIPLIFNIQSRNHLDAEIAIMFYTGGLPFNLARSPYYVRSYSFSASNSIPGYVPLRYNKLLLEPIKSTWKEKGVSVVSDGWSDSQRRLLINVMVAFESGPMFIKAVDCLGEVMYKDFIAALLSEVIDEVGDQKLCKLEIFNKFSPLKLLSVVDIRFASIVVMLKRMKLLKTSLESMVVSEAWTTYREDYRGQALFVREKTLDDCWWDKVDYILEFTRPIYNIIRDCDTDRSSLHLVNERWEVMTFKVKEAIYKHEHKCASEEFYAQKWLDEIPDRVAPHLDNEVSPTRLSCFRRLFPCVDDRRKANTEYAIFSRRDHDIFKDLECVEDMSLMEAKHWWATYGSIAPRLQGLAFKLLGQPSSSSCSERNWSIYKTKMWDVGGDEHDNLDDVSCLNVANLSLDEPNMEMMLFGDDGIGDFDDNASGNEA</sequence>
<gene>
    <name evidence="4" type="ORF">RND81_04G020400</name>
</gene>
<dbReference type="InterPro" id="IPR008906">
    <property type="entry name" value="HATC_C_dom"/>
</dbReference>
<evidence type="ECO:0008006" key="6">
    <source>
        <dbReference type="Google" id="ProtNLM"/>
    </source>
</evidence>
<dbReference type="Pfam" id="PF04937">
    <property type="entry name" value="DUF659"/>
    <property type="match status" value="1"/>
</dbReference>
<dbReference type="InterPro" id="IPR007021">
    <property type="entry name" value="DUF659"/>
</dbReference>